<dbReference type="Gene3D" id="1.20.1280.50">
    <property type="match status" value="1"/>
</dbReference>
<dbReference type="OrthoDB" id="28868at2759"/>
<evidence type="ECO:0000313" key="3">
    <source>
        <dbReference type="Proteomes" id="UP000027265"/>
    </source>
</evidence>
<proteinExistence type="predicted"/>
<dbReference type="Pfam" id="PF08755">
    <property type="entry name" value="YccV-like"/>
    <property type="match status" value="1"/>
</dbReference>
<dbReference type="SMART" id="SM00992">
    <property type="entry name" value="YccV-like"/>
    <property type="match status" value="1"/>
</dbReference>
<dbReference type="SUPFAM" id="SSF141255">
    <property type="entry name" value="YccV-like"/>
    <property type="match status" value="1"/>
</dbReference>
<dbReference type="InterPro" id="IPR011722">
    <property type="entry name" value="Hemimethylated_DNA-bd_dom"/>
</dbReference>
<dbReference type="GO" id="GO:0003677">
    <property type="term" value="F:DNA binding"/>
    <property type="evidence" value="ECO:0007669"/>
    <property type="project" value="InterPro"/>
</dbReference>
<dbReference type="AlphaFoldDB" id="A0A067Q899"/>
<dbReference type="InterPro" id="IPR032698">
    <property type="entry name" value="SirB1_N"/>
</dbReference>
<dbReference type="SUPFAM" id="SSF81383">
    <property type="entry name" value="F-box domain"/>
    <property type="match status" value="1"/>
</dbReference>
<evidence type="ECO:0000313" key="2">
    <source>
        <dbReference type="EMBL" id="KDQ63273.1"/>
    </source>
</evidence>
<evidence type="ECO:0000259" key="1">
    <source>
        <dbReference type="SMART" id="SM00992"/>
    </source>
</evidence>
<reference evidence="3" key="1">
    <citation type="journal article" date="2014" name="Proc. Natl. Acad. Sci. U.S.A.">
        <title>Extensive sampling of basidiomycete genomes demonstrates inadequacy of the white-rot/brown-rot paradigm for wood decay fungi.</title>
        <authorList>
            <person name="Riley R."/>
            <person name="Salamov A.A."/>
            <person name="Brown D.W."/>
            <person name="Nagy L.G."/>
            <person name="Floudas D."/>
            <person name="Held B.W."/>
            <person name="Levasseur A."/>
            <person name="Lombard V."/>
            <person name="Morin E."/>
            <person name="Otillar R."/>
            <person name="Lindquist E.A."/>
            <person name="Sun H."/>
            <person name="LaButti K.M."/>
            <person name="Schmutz J."/>
            <person name="Jabbour D."/>
            <person name="Luo H."/>
            <person name="Baker S.E."/>
            <person name="Pisabarro A.G."/>
            <person name="Walton J.D."/>
            <person name="Blanchette R.A."/>
            <person name="Henrissat B."/>
            <person name="Martin F."/>
            <person name="Cullen D."/>
            <person name="Hibbett D.S."/>
            <person name="Grigoriev I.V."/>
        </authorList>
    </citation>
    <scope>NUCLEOTIDE SEQUENCE [LARGE SCALE GENOMIC DNA]</scope>
    <source>
        <strain evidence="3">MUCL 33604</strain>
    </source>
</reference>
<dbReference type="InterPro" id="IPR036623">
    <property type="entry name" value="Hemimethylated_DNA-bd_sf"/>
</dbReference>
<organism evidence="2 3">
    <name type="scientific">Jaapia argillacea MUCL 33604</name>
    <dbReference type="NCBI Taxonomy" id="933084"/>
    <lineage>
        <taxon>Eukaryota</taxon>
        <taxon>Fungi</taxon>
        <taxon>Dikarya</taxon>
        <taxon>Basidiomycota</taxon>
        <taxon>Agaricomycotina</taxon>
        <taxon>Agaricomycetes</taxon>
        <taxon>Agaricomycetidae</taxon>
        <taxon>Jaapiales</taxon>
        <taxon>Jaapiaceae</taxon>
        <taxon>Jaapia</taxon>
    </lineage>
</organism>
<keyword evidence="3" id="KW-1185">Reference proteome</keyword>
<protein>
    <recommendedName>
        <fullName evidence="1">Hemimethylated DNA-binding domain-containing protein</fullName>
    </recommendedName>
</protein>
<dbReference type="InterPro" id="IPR036047">
    <property type="entry name" value="F-box-like_dom_sf"/>
</dbReference>
<accession>A0A067Q899</accession>
<sequence>MSYPWLPHEIYVHILSQLPPRTNCDSSVKVLAECSLVNSDLRNAASLSALWQPHYRIRYHHSVPSREATRREVCNEDYRLMYFARRRLDRRALRILEGVITDGRSRHDGARELVRDLSFDVWDTLNIEIHRPLPRGFRFGSEGGEDSQEELDDHERSQGITRMFWAKTLLGSIARSNAVQEWGRLLHPQPGAPEVTFEDALTGLSAFFAISPHEISNQLDALSERCRAYLTSRHRSLDSASPEFDLADTCAKICDFLRDEGFQAASSNRFHNLFNHFPHSVLSTNKKTLPMSLVYLFVAISRRLGIVVSPIDFPVRVIAHVASGNPTTPDILVDVYGSSSKAILSVSDDIPERLLAAGVLPSEALTYIMPSPASQLLLRTTRNIIGSFQIMNEAEISSLPHVEFQSASYAAICATLLLIPNNNILERVAFPNWPLSIDAGPVLLDGVVPLLPPRDGRILERRCKEIMDNQAVAETPSFRSRAAKRIKFFVGMFFQHIRFAYVGLIVGWQPTCMASENWIANMGVDHLQHGRHQPFFNVITVQGSPRYVAQENISPWNPTEDDIRDFFQGYGNLGMYFRDVDRPEHCGSRGRLLLSQELHEEYPEDDNAGKQWVMYGSFD</sequence>
<name>A0A067Q899_9AGAM</name>
<dbReference type="EMBL" id="KL197710">
    <property type="protein sequence ID" value="KDQ63273.1"/>
    <property type="molecule type" value="Genomic_DNA"/>
</dbReference>
<dbReference type="Pfam" id="PF13369">
    <property type="entry name" value="Transglut_core2"/>
    <property type="match status" value="1"/>
</dbReference>
<dbReference type="PANTHER" id="PTHR31350">
    <property type="entry name" value="SI:DKEY-261L7.2"/>
    <property type="match status" value="1"/>
</dbReference>
<dbReference type="NCBIfam" id="TIGR02097">
    <property type="entry name" value="yccV"/>
    <property type="match status" value="1"/>
</dbReference>
<dbReference type="PANTHER" id="PTHR31350:SF21">
    <property type="entry name" value="F-BOX ONLY PROTEIN 21"/>
    <property type="match status" value="1"/>
</dbReference>
<dbReference type="InParanoid" id="A0A067Q899"/>
<dbReference type="Gene3D" id="2.30.30.390">
    <property type="entry name" value="Hemimethylated DNA-binding domain"/>
    <property type="match status" value="1"/>
</dbReference>
<dbReference type="HOGENOM" id="CLU_020266_1_0_1"/>
<feature type="domain" description="Hemimethylated DNA-binding" evidence="1">
    <location>
        <begin position="485"/>
        <end position="578"/>
    </location>
</feature>
<dbReference type="Proteomes" id="UP000027265">
    <property type="component" value="Unassembled WGS sequence"/>
</dbReference>
<gene>
    <name evidence="2" type="ORF">JAAARDRAFT_694627</name>
</gene>
<dbReference type="STRING" id="933084.A0A067Q899"/>